<keyword evidence="3" id="KW-1185">Reference proteome</keyword>
<gene>
    <name evidence="2" type="ORF">B0I35DRAFT_478152</name>
</gene>
<evidence type="ECO:0000313" key="2">
    <source>
        <dbReference type="EMBL" id="KAH7319846.1"/>
    </source>
</evidence>
<reference evidence="2" key="1">
    <citation type="journal article" date="2021" name="Nat. Commun.">
        <title>Genetic determinants of endophytism in the Arabidopsis root mycobiome.</title>
        <authorList>
            <person name="Mesny F."/>
            <person name="Miyauchi S."/>
            <person name="Thiergart T."/>
            <person name="Pickel B."/>
            <person name="Atanasova L."/>
            <person name="Karlsson M."/>
            <person name="Huettel B."/>
            <person name="Barry K.W."/>
            <person name="Haridas S."/>
            <person name="Chen C."/>
            <person name="Bauer D."/>
            <person name="Andreopoulos W."/>
            <person name="Pangilinan J."/>
            <person name="LaButti K."/>
            <person name="Riley R."/>
            <person name="Lipzen A."/>
            <person name="Clum A."/>
            <person name="Drula E."/>
            <person name="Henrissat B."/>
            <person name="Kohler A."/>
            <person name="Grigoriev I.V."/>
            <person name="Martin F.M."/>
            <person name="Hacquard S."/>
        </authorList>
    </citation>
    <scope>NUCLEOTIDE SEQUENCE</scope>
    <source>
        <strain evidence="2">MPI-CAGE-CH-0235</strain>
    </source>
</reference>
<feature type="transmembrane region" description="Helical" evidence="1">
    <location>
        <begin position="348"/>
        <end position="370"/>
    </location>
</feature>
<dbReference type="OrthoDB" id="5428890at2759"/>
<evidence type="ECO:0000256" key="1">
    <source>
        <dbReference type="SAM" id="Phobius"/>
    </source>
</evidence>
<keyword evidence="1" id="KW-1133">Transmembrane helix</keyword>
<name>A0A8K0STV2_9HYPO</name>
<comment type="caution">
    <text evidence="2">The sequence shown here is derived from an EMBL/GenBank/DDBJ whole genome shotgun (WGS) entry which is preliminary data.</text>
</comment>
<sequence>MLMKELLQISDGNLLSEVGQSLWSWHLCKDCLDGKACAGGECHNVRLIGLQRYLQYYKAIITTYLEGTPRDGTAIDSFEDIFRIVATLRANPDVTHAELCQQVFASNKTRFSPSEQSDGLALAVRIFLMLDPTALYHSSDRLEKGTFRVHWKCDVPFSKYIQDIFPLGNHHALVDANSELSEDIRAQLKATKLAKRLCITIRGTSDIRNHLHLDRRHRVLEIFHYTSFLKEQLRVTKDLDDTMSASLSLKRGALPRQLVLEVLESLQGTLFPLADPKSKRFLQSLVSTSALDPDILNFEFSAVRRAGEEKVPYIFLSERLGELYNELQSPRPSGWLEKMMERKSGARYMMMATLVGVFLAVLLGIFSLAVSCYQTWIAYQAWKHPVSLQAD</sequence>
<accession>A0A8K0STV2</accession>
<keyword evidence="1" id="KW-0472">Membrane</keyword>
<dbReference type="EMBL" id="JAGPNK010000006">
    <property type="protein sequence ID" value="KAH7319846.1"/>
    <property type="molecule type" value="Genomic_DNA"/>
</dbReference>
<organism evidence="2 3">
    <name type="scientific">Stachybotrys elegans</name>
    <dbReference type="NCBI Taxonomy" id="80388"/>
    <lineage>
        <taxon>Eukaryota</taxon>
        <taxon>Fungi</taxon>
        <taxon>Dikarya</taxon>
        <taxon>Ascomycota</taxon>
        <taxon>Pezizomycotina</taxon>
        <taxon>Sordariomycetes</taxon>
        <taxon>Hypocreomycetidae</taxon>
        <taxon>Hypocreales</taxon>
        <taxon>Stachybotryaceae</taxon>
        <taxon>Stachybotrys</taxon>
    </lineage>
</organism>
<proteinExistence type="predicted"/>
<protein>
    <submittedName>
        <fullName evidence="2">Uncharacterized protein</fullName>
    </submittedName>
</protein>
<keyword evidence="1" id="KW-0812">Transmembrane</keyword>
<dbReference type="AlphaFoldDB" id="A0A8K0STV2"/>
<evidence type="ECO:0000313" key="3">
    <source>
        <dbReference type="Proteomes" id="UP000813444"/>
    </source>
</evidence>
<dbReference type="Proteomes" id="UP000813444">
    <property type="component" value="Unassembled WGS sequence"/>
</dbReference>